<sequence>MENEKASFYSFYDYNKTSCGWLKYIFGAKINAFRRILWASFFIFGNYIAVYHVWRNTKHFFEYPHSMKENIADEKDKFPVVTICLNSMHSRYKTNLYYPQLELESNGKEDDDQSTLMDFYGNKAPVSNYSHLDDIDLEQFYKASKNNYLMILCKYRKDKCRTKWHEEVTMYGICQRFYPPKLDGHSVSSMRSLQIVLAYNKTDWTYGWNYMMDGFSIFYSPEGELVMDPMTSVTVNSRIVPVLLLQQHRNIKLGPPYTQCHNVTDDLKYFKNYTKKNCHYECLIDSIFEECKCGPPYFPRIEGIPMCNFSQHVNCVAKQLKDFDYANCTCLTQCSELYYQKTVYYTEIHQNFRNKTAKILKRFPDIVLASARISLPDPYEFQHEEHADYGVSQYLSDVGGAMSLVLGVSLVSFLEMIECMLAGTRSGWQQRKRIAQATRKSLTTVGLMKPVIATMLKTTNVLGSAEKIIVKEENQNANNDDSNNVITEEPKTFEKRKIDFNSCHPRLLGDLCNTARNTASARNSSKLCLFIQMFNLRTVNLNNVSLDDANSARPPSPYIRYYRNVYPEAHSGRMIISNTSSITINIDRSRPTLRNIGRVSADVSLILSTCRMEQSTSEQIQTRQETPSATWKF</sequence>
<proteinExistence type="inferred from homology"/>
<evidence type="ECO:0000313" key="14">
    <source>
        <dbReference type="Proteomes" id="UP000001307"/>
    </source>
</evidence>
<evidence type="ECO:0000256" key="6">
    <source>
        <dbReference type="ARBA" id="ARBA00023053"/>
    </source>
</evidence>
<evidence type="ECO:0000256" key="12">
    <source>
        <dbReference type="SAM" id="Phobius"/>
    </source>
</evidence>
<reference evidence="13" key="1">
    <citation type="journal article" date="2010" name="Science">
        <title>Plasticity of animal genome architecture unmasked by rapid evolution of a pelagic tunicate.</title>
        <authorList>
            <person name="Denoeud F."/>
            <person name="Henriet S."/>
            <person name="Mungpakdee S."/>
            <person name="Aury J.M."/>
            <person name="Da Silva C."/>
            <person name="Brinkmann H."/>
            <person name="Mikhaleva J."/>
            <person name="Olsen L.C."/>
            <person name="Jubin C."/>
            <person name="Canestro C."/>
            <person name="Bouquet J.M."/>
            <person name="Danks G."/>
            <person name="Poulain J."/>
            <person name="Campsteijn C."/>
            <person name="Adamski M."/>
            <person name="Cross I."/>
            <person name="Yadetie F."/>
            <person name="Muffato M."/>
            <person name="Louis A."/>
            <person name="Butcher S."/>
            <person name="Tsagkogeorga G."/>
            <person name="Konrad A."/>
            <person name="Singh S."/>
            <person name="Jensen M.F."/>
            <person name="Cong E.H."/>
            <person name="Eikeseth-Otteraa H."/>
            <person name="Noel B."/>
            <person name="Anthouard V."/>
            <person name="Porcel B.M."/>
            <person name="Kachouri-Lafond R."/>
            <person name="Nishino A."/>
            <person name="Ugolini M."/>
            <person name="Chourrout P."/>
            <person name="Nishida H."/>
            <person name="Aasland R."/>
            <person name="Huzurbazar S."/>
            <person name="Westhof E."/>
            <person name="Delsuc F."/>
            <person name="Lehrach H."/>
            <person name="Reinhardt R."/>
            <person name="Weissenbach J."/>
            <person name="Roy S.W."/>
            <person name="Artiguenave F."/>
            <person name="Postlethwait J.H."/>
            <person name="Manak J.R."/>
            <person name="Thompson E.M."/>
            <person name="Jaillon O."/>
            <person name="Du Pasquier L."/>
            <person name="Boudinot P."/>
            <person name="Liberles D.A."/>
            <person name="Volff J.N."/>
            <person name="Philippe H."/>
            <person name="Lenhard B."/>
            <person name="Roest Crollius H."/>
            <person name="Wincker P."/>
            <person name="Chourrout D."/>
        </authorList>
    </citation>
    <scope>NUCLEOTIDE SEQUENCE [LARGE SCALE GENOMIC DNA]</scope>
</reference>
<evidence type="ECO:0000256" key="3">
    <source>
        <dbReference type="ARBA" id="ARBA00022461"/>
    </source>
</evidence>
<keyword evidence="2 11" id="KW-0813">Transport</keyword>
<keyword evidence="4 11" id="KW-0812">Transmembrane</keyword>
<keyword evidence="7 11" id="KW-0406">Ion transport</keyword>
<dbReference type="Gene3D" id="1.10.287.820">
    <property type="entry name" value="Acid-sensing ion channel domain"/>
    <property type="match status" value="1"/>
</dbReference>
<evidence type="ECO:0000256" key="1">
    <source>
        <dbReference type="ARBA" id="ARBA00004141"/>
    </source>
</evidence>
<dbReference type="EMBL" id="FN653023">
    <property type="protein sequence ID" value="CBY17880.1"/>
    <property type="molecule type" value="Genomic_DNA"/>
</dbReference>
<evidence type="ECO:0000256" key="4">
    <source>
        <dbReference type="ARBA" id="ARBA00022692"/>
    </source>
</evidence>
<evidence type="ECO:0000256" key="9">
    <source>
        <dbReference type="ARBA" id="ARBA00023201"/>
    </source>
</evidence>
<keyword evidence="6" id="KW-0915">Sodium</keyword>
<dbReference type="GO" id="GO:0005886">
    <property type="term" value="C:plasma membrane"/>
    <property type="evidence" value="ECO:0007669"/>
    <property type="project" value="TreeGrafter"/>
</dbReference>
<evidence type="ECO:0000313" key="13">
    <source>
        <dbReference type="EMBL" id="CBY17880.1"/>
    </source>
</evidence>
<dbReference type="Proteomes" id="UP000001307">
    <property type="component" value="Unassembled WGS sequence"/>
</dbReference>
<dbReference type="Gene3D" id="1.10.287.770">
    <property type="entry name" value="YojJ-like"/>
    <property type="match status" value="1"/>
</dbReference>
<dbReference type="AlphaFoldDB" id="E4X2M7"/>
<dbReference type="PANTHER" id="PTHR11690">
    <property type="entry name" value="AMILORIDE-SENSITIVE SODIUM CHANNEL-RELATED"/>
    <property type="match status" value="1"/>
</dbReference>
<dbReference type="Pfam" id="PF00858">
    <property type="entry name" value="ASC"/>
    <property type="match status" value="1"/>
</dbReference>
<keyword evidence="5 12" id="KW-1133">Transmembrane helix</keyword>
<evidence type="ECO:0000256" key="7">
    <source>
        <dbReference type="ARBA" id="ARBA00023065"/>
    </source>
</evidence>
<evidence type="ECO:0000256" key="11">
    <source>
        <dbReference type="RuleBase" id="RU000679"/>
    </source>
</evidence>
<feature type="transmembrane region" description="Helical" evidence="12">
    <location>
        <begin position="36"/>
        <end position="54"/>
    </location>
</feature>
<dbReference type="OrthoDB" id="6109890at2759"/>
<dbReference type="PRINTS" id="PR01078">
    <property type="entry name" value="AMINACHANNEL"/>
</dbReference>
<evidence type="ECO:0000256" key="2">
    <source>
        <dbReference type="ARBA" id="ARBA00022448"/>
    </source>
</evidence>
<accession>E4X2M7</accession>
<keyword evidence="8 12" id="KW-0472">Membrane</keyword>
<evidence type="ECO:0000256" key="10">
    <source>
        <dbReference type="ARBA" id="ARBA00023303"/>
    </source>
</evidence>
<evidence type="ECO:0000256" key="8">
    <source>
        <dbReference type="ARBA" id="ARBA00023136"/>
    </source>
</evidence>
<dbReference type="InParanoid" id="E4X2M7"/>
<keyword evidence="9 11" id="KW-0739">Sodium transport</keyword>
<evidence type="ECO:0000256" key="5">
    <source>
        <dbReference type="ARBA" id="ARBA00022989"/>
    </source>
</evidence>
<protein>
    <submittedName>
        <fullName evidence="13">Uncharacterized protein</fullName>
    </submittedName>
</protein>
<dbReference type="InterPro" id="IPR001873">
    <property type="entry name" value="ENaC"/>
</dbReference>
<keyword evidence="3 11" id="KW-0894">Sodium channel</keyword>
<keyword evidence="10 11" id="KW-0407">Ion channel</keyword>
<comment type="similarity">
    <text evidence="11">Belongs to the amiloride-sensitive sodium channel (TC 1.A.6) family.</text>
</comment>
<organism evidence="13">
    <name type="scientific">Oikopleura dioica</name>
    <name type="common">Tunicate</name>
    <dbReference type="NCBI Taxonomy" id="34765"/>
    <lineage>
        <taxon>Eukaryota</taxon>
        <taxon>Metazoa</taxon>
        <taxon>Chordata</taxon>
        <taxon>Tunicata</taxon>
        <taxon>Appendicularia</taxon>
        <taxon>Copelata</taxon>
        <taxon>Oikopleuridae</taxon>
        <taxon>Oikopleura</taxon>
    </lineage>
</organism>
<dbReference type="PANTHER" id="PTHR11690:SF300">
    <property type="entry name" value="PICKPOCKET PROTEIN 19"/>
    <property type="match status" value="1"/>
</dbReference>
<gene>
    <name evidence="13" type="ORF">GSOID_T00017503001</name>
</gene>
<name>E4X2M7_OIKDI</name>
<dbReference type="GO" id="GO:0015280">
    <property type="term" value="F:ligand-gated sodium channel activity"/>
    <property type="evidence" value="ECO:0007669"/>
    <property type="project" value="TreeGrafter"/>
</dbReference>
<keyword evidence="14" id="KW-1185">Reference proteome</keyword>
<comment type="subcellular location">
    <subcellularLocation>
        <location evidence="1">Membrane</location>
        <topology evidence="1">Multi-pass membrane protein</topology>
    </subcellularLocation>
</comment>